<gene>
    <name evidence="2" type="ORF">BD289DRAFT_456499</name>
</gene>
<proteinExistence type="predicted"/>
<evidence type="ECO:0000256" key="1">
    <source>
        <dbReference type="SAM" id="MobiDB-lite"/>
    </source>
</evidence>
<evidence type="ECO:0000313" key="3">
    <source>
        <dbReference type="Proteomes" id="UP000241462"/>
    </source>
</evidence>
<dbReference type="InParanoid" id="A0A2T2ZVL5"/>
<feature type="region of interest" description="Disordered" evidence="1">
    <location>
        <begin position="231"/>
        <end position="258"/>
    </location>
</feature>
<accession>A0A2T2ZVL5</accession>
<organism evidence="2 3">
    <name type="scientific">Coniella lustricola</name>
    <dbReference type="NCBI Taxonomy" id="2025994"/>
    <lineage>
        <taxon>Eukaryota</taxon>
        <taxon>Fungi</taxon>
        <taxon>Dikarya</taxon>
        <taxon>Ascomycota</taxon>
        <taxon>Pezizomycotina</taxon>
        <taxon>Sordariomycetes</taxon>
        <taxon>Sordariomycetidae</taxon>
        <taxon>Diaporthales</taxon>
        <taxon>Schizoparmaceae</taxon>
        <taxon>Coniella</taxon>
    </lineage>
</organism>
<evidence type="ECO:0000313" key="2">
    <source>
        <dbReference type="EMBL" id="PSR77904.1"/>
    </source>
</evidence>
<reference evidence="2 3" key="1">
    <citation type="journal article" date="2018" name="Mycol. Prog.">
        <title>Coniella lustricola, a new species from submerged detritus.</title>
        <authorList>
            <person name="Raudabaugh D.B."/>
            <person name="Iturriaga T."/>
            <person name="Carver A."/>
            <person name="Mondo S."/>
            <person name="Pangilinan J."/>
            <person name="Lipzen A."/>
            <person name="He G."/>
            <person name="Amirebrahimi M."/>
            <person name="Grigoriev I.V."/>
            <person name="Miller A.N."/>
        </authorList>
    </citation>
    <scope>NUCLEOTIDE SEQUENCE [LARGE SCALE GENOMIC DNA]</scope>
    <source>
        <strain evidence="2 3">B22-T-1</strain>
    </source>
</reference>
<sequence>MYMCTSASQGSETSTVLSGYRRGRNSPIVGSSGGYMAGQRIVGPRQAGNLYLRIVKEAQKPSVVLASQLDQSTGDPCPLHKLNIAKANILQLATVPQKRSRSVSSPPALTQHHTEIDSNQILSFAKRGRIQSPLNMPDHTMKSLYNVFDFNAAMMNVQSALGLNKALGGGDAASTVETIEDDAFLEDGDTASQAETVEDNASFDLTLMPSNKQVLRPEAVDQSCTWPARTPEKLPTFRTPTDCVSPSSEEPSDDEDPFVERGSRVALYARMSDQSIGNKMPNLSRNMFPKLCVETGSQTGEMSMNVEKKDGLVYKRKVRPVKGPAKTRTYGEVVEAEVRKQARGLLRHEMFQEDRGLYNRPRINRNQGIPFALPVV</sequence>
<name>A0A2T2ZVL5_9PEZI</name>
<dbReference type="Proteomes" id="UP000241462">
    <property type="component" value="Unassembled WGS sequence"/>
</dbReference>
<dbReference type="AlphaFoldDB" id="A0A2T2ZVL5"/>
<protein>
    <submittedName>
        <fullName evidence="2">Uncharacterized protein</fullName>
    </submittedName>
</protein>
<dbReference type="EMBL" id="KZ678631">
    <property type="protein sequence ID" value="PSR77904.1"/>
    <property type="molecule type" value="Genomic_DNA"/>
</dbReference>
<keyword evidence="3" id="KW-1185">Reference proteome</keyword>